<evidence type="ECO:0000256" key="3">
    <source>
        <dbReference type="ARBA" id="ARBA00023125"/>
    </source>
</evidence>
<dbReference type="RefSeq" id="WP_193954017.1">
    <property type="nucleotide sequence ID" value="NZ_JADEYS010000014.1"/>
</dbReference>
<dbReference type="Proteomes" id="UP000640333">
    <property type="component" value="Unassembled WGS sequence"/>
</dbReference>
<dbReference type="InterPro" id="IPR036388">
    <property type="entry name" value="WH-like_DNA-bd_sf"/>
</dbReference>
<dbReference type="SUPFAM" id="SSF46785">
    <property type="entry name" value="Winged helix' DNA-binding domain"/>
    <property type="match status" value="1"/>
</dbReference>
<gene>
    <name evidence="6" type="ORF">IOQ59_14065</name>
</gene>
<dbReference type="InterPro" id="IPR000847">
    <property type="entry name" value="LysR_HTH_N"/>
</dbReference>
<dbReference type="Pfam" id="PF00126">
    <property type="entry name" value="HTH_1"/>
    <property type="match status" value="1"/>
</dbReference>
<dbReference type="AlphaFoldDB" id="A0A8J7FR03"/>
<keyword evidence="4" id="KW-0804">Transcription</keyword>
<sequence>MNVTIKQLKAFVAVAKTRSFAEAAELVYLSQPALSIAIKNLEETVGGTLLARSTRTLALTPEGEAFYPVAERLLADWDDAMLELHNLFSLKRGKLSIAAMPSFAGQQLPSVLGGYRQLYPDINVTVQDVVAEAVVEMVRSGRVEVGIAFLPDSSIDDLNFETLFEDRFVVALPADHPLLEKDAITWNQLKSYPFIALQRPSSIREVIERTLEEKKFNLNIELESHQLITIIRMVVCGLGVSVVPSLCIPQIEQLGGQWRPLKAPVITRKVGIFTRKRYPLSAAATAMIDVLRKGEFQLE</sequence>
<feature type="domain" description="HTH lysR-type" evidence="5">
    <location>
        <begin position="3"/>
        <end position="60"/>
    </location>
</feature>
<dbReference type="PROSITE" id="PS50931">
    <property type="entry name" value="HTH_LYSR"/>
    <property type="match status" value="1"/>
</dbReference>
<dbReference type="Pfam" id="PF03466">
    <property type="entry name" value="LysR_substrate"/>
    <property type="match status" value="1"/>
</dbReference>
<dbReference type="CDD" id="cd08440">
    <property type="entry name" value="PBP2_LTTR_like_4"/>
    <property type="match status" value="1"/>
</dbReference>
<dbReference type="SUPFAM" id="SSF53850">
    <property type="entry name" value="Periplasmic binding protein-like II"/>
    <property type="match status" value="1"/>
</dbReference>
<dbReference type="PRINTS" id="PR00039">
    <property type="entry name" value="HTHLYSR"/>
</dbReference>
<dbReference type="GO" id="GO:0005829">
    <property type="term" value="C:cytosol"/>
    <property type="evidence" value="ECO:0007669"/>
    <property type="project" value="TreeGrafter"/>
</dbReference>
<dbReference type="Gene3D" id="1.10.10.10">
    <property type="entry name" value="Winged helix-like DNA-binding domain superfamily/Winged helix DNA-binding domain"/>
    <property type="match status" value="1"/>
</dbReference>
<keyword evidence="7" id="KW-1185">Reference proteome</keyword>
<dbReference type="InterPro" id="IPR050950">
    <property type="entry name" value="HTH-type_LysR_regulators"/>
</dbReference>
<comment type="similarity">
    <text evidence="1">Belongs to the LysR transcriptional regulatory family.</text>
</comment>
<evidence type="ECO:0000259" key="5">
    <source>
        <dbReference type="PROSITE" id="PS50931"/>
    </source>
</evidence>
<dbReference type="InterPro" id="IPR036390">
    <property type="entry name" value="WH_DNA-bd_sf"/>
</dbReference>
<dbReference type="FunFam" id="1.10.10.10:FF:000001">
    <property type="entry name" value="LysR family transcriptional regulator"/>
    <property type="match status" value="1"/>
</dbReference>
<protein>
    <submittedName>
        <fullName evidence="6">LysR family transcriptional regulator</fullName>
    </submittedName>
</protein>
<proteinExistence type="inferred from homology"/>
<dbReference type="PANTHER" id="PTHR30419">
    <property type="entry name" value="HTH-TYPE TRANSCRIPTIONAL REGULATOR YBHD"/>
    <property type="match status" value="1"/>
</dbReference>
<accession>A0A8J7FR03</accession>
<organism evidence="6 7">
    <name type="scientific">Pontibacterium sinense</name>
    <dbReference type="NCBI Taxonomy" id="2781979"/>
    <lineage>
        <taxon>Bacteria</taxon>
        <taxon>Pseudomonadati</taxon>
        <taxon>Pseudomonadota</taxon>
        <taxon>Gammaproteobacteria</taxon>
        <taxon>Oceanospirillales</taxon>
        <taxon>Oceanospirillaceae</taxon>
        <taxon>Pontibacterium</taxon>
    </lineage>
</organism>
<dbReference type="EMBL" id="JADEYS010000014">
    <property type="protein sequence ID" value="MBE9398382.1"/>
    <property type="molecule type" value="Genomic_DNA"/>
</dbReference>
<name>A0A8J7FR03_9GAMM</name>
<dbReference type="Gene3D" id="3.40.190.290">
    <property type="match status" value="1"/>
</dbReference>
<evidence type="ECO:0000256" key="1">
    <source>
        <dbReference type="ARBA" id="ARBA00009437"/>
    </source>
</evidence>
<dbReference type="GO" id="GO:0003677">
    <property type="term" value="F:DNA binding"/>
    <property type="evidence" value="ECO:0007669"/>
    <property type="project" value="UniProtKB-KW"/>
</dbReference>
<dbReference type="PANTHER" id="PTHR30419:SF30">
    <property type="entry name" value="LYSR FAMILY TRANSCRIPTIONAL REGULATOR"/>
    <property type="match status" value="1"/>
</dbReference>
<evidence type="ECO:0000313" key="7">
    <source>
        <dbReference type="Proteomes" id="UP000640333"/>
    </source>
</evidence>
<dbReference type="GO" id="GO:0003700">
    <property type="term" value="F:DNA-binding transcription factor activity"/>
    <property type="evidence" value="ECO:0007669"/>
    <property type="project" value="InterPro"/>
</dbReference>
<evidence type="ECO:0000256" key="4">
    <source>
        <dbReference type="ARBA" id="ARBA00023163"/>
    </source>
</evidence>
<evidence type="ECO:0000313" key="6">
    <source>
        <dbReference type="EMBL" id="MBE9398382.1"/>
    </source>
</evidence>
<dbReference type="InterPro" id="IPR005119">
    <property type="entry name" value="LysR_subst-bd"/>
</dbReference>
<evidence type="ECO:0000256" key="2">
    <source>
        <dbReference type="ARBA" id="ARBA00023015"/>
    </source>
</evidence>
<keyword evidence="3" id="KW-0238">DNA-binding</keyword>
<reference evidence="6" key="1">
    <citation type="submission" date="2020-10" db="EMBL/GenBank/DDBJ databases">
        <title>Bacterium isolated from coastal waters sediment.</title>
        <authorList>
            <person name="Chen R.-J."/>
            <person name="Lu D.-C."/>
            <person name="Zhu K.-L."/>
            <person name="Du Z.-J."/>
        </authorList>
    </citation>
    <scope>NUCLEOTIDE SEQUENCE</scope>
    <source>
        <strain evidence="6">N1Y112</strain>
    </source>
</reference>
<comment type="caution">
    <text evidence="6">The sequence shown here is derived from an EMBL/GenBank/DDBJ whole genome shotgun (WGS) entry which is preliminary data.</text>
</comment>
<keyword evidence="2" id="KW-0805">Transcription regulation</keyword>